<dbReference type="InterPro" id="IPR035901">
    <property type="entry name" value="GIY-YIG_endonuc_sf"/>
</dbReference>
<reference evidence="3 4" key="1">
    <citation type="submission" date="2015-09" db="EMBL/GenBank/DDBJ databases">
        <title>Trachymyrmex cornetzi WGS genome.</title>
        <authorList>
            <person name="Nygaard S."/>
            <person name="Hu H."/>
            <person name="Boomsma J."/>
            <person name="Zhang G."/>
        </authorList>
    </citation>
    <scope>NUCLEOTIDE SEQUENCE [LARGE SCALE GENOMIC DNA]</scope>
    <source>
        <strain evidence="3">Tcor2-1</strain>
        <tissue evidence="3">Whole body</tissue>
    </source>
</reference>
<dbReference type="SUPFAM" id="SSF82771">
    <property type="entry name" value="GIY-YIG endonuclease"/>
    <property type="match status" value="1"/>
</dbReference>
<evidence type="ECO:0000313" key="4">
    <source>
        <dbReference type="Proteomes" id="UP000078492"/>
    </source>
</evidence>
<dbReference type="AlphaFoldDB" id="A0A151J4U0"/>
<feature type="region of interest" description="Disordered" evidence="1">
    <location>
        <begin position="72"/>
        <end position="91"/>
    </location>
</feature>
<name>A0A151J4U0_9HYME</name>
<dbReference type="EMBL" id="KQ980088">
    <property type="protein sequence ID" value="KYN17793.1"/>
    <property type="molecule type" value="Genomic_DNA"/>
</dbReference>
<feature type="domain" description="GIY-YIG" evidence="2">
    <location>
        <begin position="2"/>
        <end position="41"/>
    </location>
</feature>
<evidence type="ECO:0000259" key="2">
    <source>
        <dbReference type="Pfam" id="PF01541"/>
    </source>
</evidence>
<organism evidence="3 4">
    <name type="scientific">Trachymyrmex cornetzi</name>
    <dbReference type="NCBI Taxonomy" id="471704"/>
    <lineage>
        <taxon>Eukaryota</taxon>
        <taxon>Metazoa</taxon>
        <taxon>Ecdysozoa</taxon>
        <taxon>Arthropoda</taxon>
        <taxon>Hexapoda</taxon>
        <taxon>Insecta</taxon>
        <taxon>Pterygota</taxon>
        <taxon>Neoptera</taxon>
        <taxon>Endopterygota</taxon>
        <taxon>Hymenoptera</taxon>
        <taxon>Apocrita</taxon>
        <taxon>Aculeata</taxon>
        <taxon>Formicoidea</taxon>
        <taxon>Formicidae</taxon>
        <taxon>Myrmicinae</taxon>
        <taxon>Trachymyrmex</taxon>
    </lineage>
</organism>
<accession>A0A151J4U0</accession>
<keyword evidence="4" id="KW-1185">Reference proteome</keyword>
<dbReference type="InterPro" id="IPR000305">
    <property type="entry name" value="GIY-YIG_endonuc"/>
</dbReference>
<proteinExistence type="predicted"/>
<evidence type="ECO:0000256" key="1">
    <source>
        <dbReference type="SAM" id="MobiDB-lite"/>
    </source>
</evidence>
<protein>
    <recommendedName>
        <fullName evidence="2">GIY-YIG domain-containing protein</fullName>
    </recommendedName>
</protein>
<feature type="non-terminal residue" evidence="3">
    <location>
        <position position="1"/>
    </location>
</feature>
<dbReference type="Proteomes" id="UP000078492">
    <property type="component" value="Unassembled WGS sequence"/>
</dbReference>
<gene>
    <name evidence="3" type="ORF">ALC57_09923</name>
</gene>
<evidence type="ECO:0000313" key="3">
    <source>
        <dbReference type="EMBL" id="KYN17793.1"/>
    </source>
</evidence>
<dbReference type="Gene3D" id="3.40.1440.10">
    <property type="entry name" value="GIY-YIG endonuclease"/>
    <property type="match status" value="1"/>
</dbReference>
<dbReference type="Pfam" id="PF01541">
    <property type="entry name" value="GIY-YIG"/>
    <property type="match status" value="1"/>
</dbReference>
<sequence length="91" mass="10243">VIYKITCKDCDASYVGQTGRKLNSRITEHRNHINWNTNSTVDLITTSSCFGVTPYQRLILLQCLWYNPLPPSPRGGALDAEKLDKISGTWS</sequence>